<reference evidence="2 3" key="1">
    <citation type="submission" date="2016-05" db="EMBL/GenBank/DDBJ databases">
        <authorList>
            <person name="Lavstsen T."/>
            <person name="Jespersen J.S."/>
        </authorList>
    </citation>
    <scope>NUCLEOTIDE SEQUENCE [LARGE SCALE GENOMIC DNA]</scope>
    <source>
        <strain evidence="2 3">KCJ1736</strain>
    </source>
</reference>
<dbReference type="Proteomes" id="UP000077098">
    <property type="component" value="Unassembled WGS sequence"/>
</dbReference>
<name>A0A176XG44_AGRTU</name>
<gene>
    <name evidence="2" type="ORF">A7J57_15170</name>
</gene>
<dbReference type="Pfam" id="PF21834">
    <property type="entry name" value="DUF6894"/>
    <property type="match status" value="1"/>
</dbReference>
<protein>
    <recommendedName>
        <fullName evidence="1">DUF6894 domain-containing protein</fullName>
    </recommendedName>
</protein>
<dbReference type="InterPro" id="IPR054189">
    <property type="entry name" value="DUF6894"/>
</dbReference>
<dbReference type="RefSeq" id="WP_063948184.1">
    <property type="nucleotide sequence ID" value="NZ_CP072308.1"/>
</dbReference>
<evidence type="ECO:0000259" key="1">
    <source>
        <dbReference type="Pfam" id="PF21834"/>
    </source>
</evidence>
<evidence type="ECO:0000313" key="3">
    <source>
        <dbReference type="Proteomes" id="UP000077098"/>
    </source>
</evidence>
<comment type="caution">
    <text evidence="2">The sequence shown here is derived from an EMBL/GenBank/DDBJ whole genome shotgun (WGS) entry which is preliminary data.</text>
</comment>
<proteinExistence type="predicted"/>
<sequence length="79" mass="8621">MPRFFFTVISGKNVLDDQEGSVLPSLDQAIEEALKDARALMSDAILQGRDISGGCIIIRNAQQEVLTVVRFADALDRNG</sequence>
<accession>A0A176XG44</accession>
<organism evidence="2 3">
    <name type="scientific">Agrobacterium tumefaciens</name>
    <dbReference type="NCBI Taxonomy" id="358"/>
    <lineage>
        <taxon>Bacteria</taxon>
        <taxon>Pseudomonadati</taxon>
        <taxon>Pseudomonadota</taxon>
        <taxon>Alphaproteobacteria</taxon>
        <taxon>Hyphomicrobiales</taxon>
        <taxon>Rhizobiaceae</taxon>
        <taxon>Rhizobium/Agrobacterium group</taxon>
        <taxon>Agrobacterium</taxon>
        <taxon>Agrobacterium tumefaciens complex</taxon>
    </lineage>
</organism>
<feature type="domain" description="DUF6894" evidence="1">
    <location>
        <begin position="3"/>
        <end position="72"/>
    </location>
</feature>
<evidence type="ECO:0000313" key="2">
    <source>
        <dbReference type="EMBL" id="OAE48021.1"/>
    </source>
</evidence>
<dbReference type="AlphaFoldDB" id="A0A176XG44"/>
<dbReference type="EMBL" id="LXPS01000008">
    <property type="protein sequence ID" value="OAE48021.1"/>
    <property type="molecule type" value="Genomic_DNA"/>
</dbReference>